<protein>
    <recommendedName>
        <fullName evidence="3">HutD family protein</fullName>
    </recommendedName>
</protein>
<dbReference type="EMBL" id="BSDD01000005">
    <property type="protein sequence ID" value="GLH71199.1"/>
    <property type="molecule type" value="Genomic_DNA"/>
</dbReference>
<dbReference type="Pfam" id="PF05962">
    <property type="entry name" value="HutD"/>
    <property type="match status" value="1"/>
</dbReference>
<reference evidence="1 2" key="1">
    <citation type="journal article" date="2023" name="Antonie Van Leeuwenhoek">
        <title>Mesoterricola silvestris gen. nov., sp. nov., Mesoterricola sediminis sp. nov., Geothrix oryzae sp. nov., Geothrix edaphica sp. nov., Geothrix rubra sp. nov., and Geothrix limicola sp. nov., six novel members of Acidobacteriota isolated from soils.</title>
        <authorList>
            <person name="Itoh H."/>
            <person name="Sugisawa Y."/>
            <person name="Mise K."/>
            <person name="Xu Z."/>
            <person name="Kuniyasu M."/>
            <person name="Ushijima N."/>
            <person name="Kawano K."/>
            <person name="Kobayashi E."/>
            <person name="Shiratori Y."/>
            <person name="Masuda Y."/>
            <person name="Senoo K."/>
        </authorList>
    </citation>
    <scope>NUCLEOTIDE SEQUENCE [LARGE SCALE GENOMIC DNA]</scope>
    <source>
        <strain evidence="1 2">Red803</strain>
    </source>
</reference>
<organism evidence="1 2">
    <name type="scientific">Geothrix rubra</name>
    <dbReference type="NCBI Taxonomy" id="2927977"/>
    <lineage>
        <taxon>Bacteria</taxon>
        <taxon>Pseudomonadati</taxon>
        <taxon>Acidobacteriota</taxon>
        <taxon>Holophagae</taxon>
        <taxon>Holophagales</taxon>
        <taxon>Holophagaceae</taxon>
        <taxon>Geothrix</taxon>
    </lineage>
</organism>
<dbReference type="InterPro" id="IPR014710">
    <property type="entry name" value="RmlC-like_jellyroll"/>
</dbReference>
<dbReference type="PANTHER" id="PTHR37943">
    <property type="entry name" value="PROTEIN VES"/>
    <property type="match status" value="1"/>
</dbReference>
<keyword evidence="2" id="KW-1185">Reference proteome</keyword>
<evidence type="ECO:0008006" key="3">
    <source>
        <dbReference type="Google" id="ProtNLM"/>
    </source>
</evidence>
<dbReference type="PANTHER" id="PTHR37943:SF1">
    <property type="entry name" value="PROTEIN VES"/>
    <property type="match status" value="1"/>
</dbReference>
<dbReference type="Gene3D" id="2.60.120.10">
    <property type="entry name" value="Jelly Rolls"/>
    <property type="match status" value="1"/>
</dbReference>
<gene>
    <name evidence="1" type="ORF">GETHPA_27320</name>
</gene>
<dbReference type="InterPro" id="IPR011051">
    <property type="entry name" value="RmlC_Cupin_sf"/>
</dbReference>
<dbReference type="RefSeq" id="WP_285727218.1">
    <property type="nucleotide sequence ID" value="NZ_BSDD01000005.1"/>
</dbReference>
<sequence>MRWTRRTPREARRMPWKNGGGTTLELAVEPAGATLETGFAWRLSSAEVAVSGPFSAFPGIERTLLLIAGDGFRLDFGGHGTVTLDRSLEPVRFSGDWPAGAILLGGPCVDFNLMADPARCRTRLEVQRLENSRRLSLDAATVLVFAARGVVSVPALDLHLGQGHLLRVDGGAGDLALVPGYGGGTAVIVVRID</sequence>
<dbReference type="InterPro" id="IPR010282">
    <property type="entry name" value="Uncharacterised_HutD/Ves"/>
</dbReference>
<accession>A0ABQ5Q8P5</accession>
<comment type="caution">
    <text evidence="1">The sequence shown here is derived from an EMBL/GenBank/DDBJ whole genome shotgun (WGS) entry which is preliminary data.</text>
</comment>
<dbReference type="Proteomes" id="UP001165089">
    <property type="component" value="Unassembled WGS sequence"/>
</dbReference>
<dbReference type="SUPFAM" id="SSF51182">
    <property type="entry name" value="RmlC-like cupins"/>
    <property type="match status" value="1"/>
</dbReference>
<name>A0ABQ5Q8P5_9BACT</name>
<dbReference type="CDD" id="cd20293">
    <property type="entry name" value="cupin_HutD_N"/>
    <property type="match status" value="1"/>
</dbReference>
<evidence type="ECO:0000313" key="1">
    <source>
        <dbReference type="EMBL" id="GLH71199.1"/>
    </source>
</evidence>
<evidence type="ECO:0000313" key="2">
    <source>
        <dbReference type="Proteomes" id="UP001165089"/>
    </source>
</evidence>
<proteinExistence type="predicted"/>